<dbReference type="Pfam" id="PF24764">
    <property type="entry name" value="rva_4"/>
    <property type="match status" value="1"/>
</dbReference>
<dbReference type="SUPFAM" id="SSF53098">
    <property type="entry name" value="Ribonuclease H-like"/>
    <property type="match status" value="1"/>
</dbReference>
<organism evidence="2">
    <name type="scientific">Amphimedon queenslandica</name>
    <name type="common">Sponge</name>
    <dbReference type="NCBI Taxonomy" id="400682"/>
    <lineage>
        <taxon>Eukaryota</taxon>
        <taxon>Metazoa</taxon>
        <taxon>Porifera</taxon>
        <taxon>Demospongiae</taxon>
        <taxon>Heteroscleromorpha</taxon>
        <taxon>Haplosclerida</taxon>
        <taxon>Niphatidae</taxon>
        <taxon>Amphimedon</taxon>
    </lineage>
</organism>
<feature type="domain" description="Integrase core" evidence="1">
    <location>
        <begin position="31"/>
        <end position="201"/>
    </location>
</feature>
<dbReference type="OrthoDB" id="2686689at2759"/>
<dbReference type="GO" id="GO:0003676">
    <property type="term" value="F:nucleic acid binding"/>
    <property type="evidence" value="ECO:0007669"/>
    <property type="project" value="InterPro"/>
</dbReference>
<dbReference type="PANTHER" id="PTHR46791">
    <property type="entry name" value="EXPRESSED PROTEIN"/>
    <property type="match status" value="1"/>
</dbReference>
<dbReference type="EnsemblMetazoa" id="Aqu2.1.42986_001">
    <property type="protein sequence ID" value="Aqu2.1.42986_001"/>
    <property type="gene ID" value="Aqu2.1.42986"/>
</dbReference>
<reference evidence="2" key="1">
    <citation type="submission" date="2017-05" db="UniProtKB">
        <authorList>
            <consortium name="EnsemblMetazoa"/>
        </authorList>
    </citation>
    <scope>IDENTIFICATION</scope>
</reference>
<sequence>MFRERVRRAIHHVDRLNTALQWNFHILRRTYSVPGPNSLWHIDGNHKLIKWKFVIHGGIDGYTRMIVHFKCNNNNCARTVLQNFMQATTAHFVPSRVRCDYGGENIEVAKFMLATRGFNRGSILTGSSVHNQRIERLWRDVFQRVTGTFYKLFSEMEEIDILNPLNIVHIYCLHYIFLPRIQNALDMFMSAWNHHPISGEKIYLLYNYLLKGTHKLLQNGKVAEDFFAIIDVEEYGTVIIIVIDLET</sequence>
<dbReference type="InParanoid" id="A0A1X7VRJ2"/>
<name>A0A1X7VRJ2_AMPQE</name>
<dbReference type="InterPro" id="IPR058913">
    <property type="entry name" value="Integrase_dom_put"/>
</dbReference>
<evidence type="ECO:0000313" key="2">
    <source>
        <dbReference type="EnsemblMetazoa" id="Aqu2.1.42986_001"/>
    </source>
</evidence>
<dbReference type="STRING" id="400682.A0A1X7VRJ2"/>
<dbReference type="Gene3D" id="3.30.420.10">
    <property type="entry name" value="Ribonuclease H-like superfamily/Ribonuclease H"/>
    <property type="match status" value="1"/>
</dbReference>
<dbReference type="AlphaFoldDB" id="A0A1X7VRJ2"/>
<proteinExistence type="predicted"/>
<evidence type="ECO:0000259" key="1">
    <source>
        <dbReference type="Pfam" id="PF24764"/>
    </source>
</evidence>
<dbReference type="InterPro" id="IPR012337">
    <property type="entry name" value="RNaseH-like_sf"/>
</dbReference>
<accession>A0A1X7VRJ2</accession>
<protein>
    <recommendedName>
        <fullName evidence="1">Integrase core domain-containing protein</fullName>
    </recommendedName>
</protein>
<dbReference type="InterPro" id="IPR036397">
    <property type="entry name" value="RNaseH_sf"/>
</dbReference>
<dbReference type="PANTHER" id="PTHR46791:SF5">
    <property type="entry name" value="CLR5 DOMAIN-CONTAINING PROTEIN-RELATED"/>
    <property type="match status" value="1"/>
</dbReference>